<dbReference type="KEGG" id="xac:XAC1055"/>
<proteinExistence type="predicted"/>
<sequence length="195" mass="22101">MLLSAPEFRFWRQARTRRASGSTITRTTRCTSGAAPVLLQLRDITRNSADLGGRWRPLPETHWNHPMTKLTTDELVHILQVALEGLREDVDADLLASKLLCLTTTYEHPGLQQLDLGKHIKGLSSSSASRHVMDWSEYDKKGKPGVEFVQQRPDPAYRRRNLLFVTPKGQQYLNSLTERVNKSLEKRGIRAAKSA</sequence>
<dbReference type="InterPro" id="IPR036388">
    <property type="entry name" value="WH-like_DNA-bd_sf"/>
</dbReference>
<evidence type="ECO:0000313" key="1">
    <source>
        <dbReference type="EMBL" id="AAM35935.1"/>
    </source>
</evidence>
<name>A0AAI8ERZ1_XANAC</name>
<protein>
    <submittedName>
        <fullName evidence="1">Uncharacterized protein</fullName>
    </submittedName>
</protein>
<reference evidence="1 2" key="1">
    <citation type="journal article" date="2002" name="Nature">
        <title>Comparison of the genomes of two Xanthomonas pathogens with differing host specificities.</title>
        <authorList>
            <person name="da Silva A.C."/>
            <person name="Ferro J.A."/>
            <person name="Reinach F.C."/>
            <person name="Farah C.S."/>
            <person name="Furlan L.R."/>
            <person name="Quaggio R.B."/>
            <person name="Monteiro-Vitorello C.B."/>
            <person name="Van Sluys M.A."/>
            <person name="Almeida N.F."/>
            <person name="Alves L.M."/>
            <person name="do Amaral A.M."/>
            <person name="Bertolini M.C."/>
            <person name="Camargo L.E."/>
            <person name="Camarotte G."/>
            <person name="Cannavan F."/>
            <person name="Cardozo J."/>
            <person name="Chambergo F."/>
            <person name="Ciapina L.P."/>
            <person name="Cicarelli R.M."/>
            <person name="Coutinho L.L."/>
            <person name="Cursino-Santos J.R."/>
            <person name="El-Dorry H."/>
            <person name="Faria J.B."/>
            <person name="Ferreira A.J."/>
            <person name="Ferreira R.C."/>
            <person name="Ferro M.I."/>
            <person name="Formighieri E.F."/>
            <person name="Franco M.C."/>
            <person name="Greggio C.C."/>
            <person name="Gruber A."/>
            <person name="Katsuyama A.M."/>
            <person name="Kishi L.T."/>
            <person name="Leite R.P."/>
            <person name="Lemos E.G."/>
            <person name="Lemos M.V."/>
            <person name="Locali E.C."/>
            <person name="Machado M.A."/>
            <person name="Madeira A.M."/>
            <person name="Martinez-Rossi N.M."/>
            <person name="Martins E.C."/>
            <person name="Meidanis J."/>
            <person name="Menck C.F."/>
            <person name="Miyaki C.Y."/>
            <person name="Moon D.H."/>
            <person name="Moreira L.M."/>
            <person name="Novo M.T."/>
            <person name="Okura V.K."/>
            <person name="Oliveira M.C."/>
            <person name="Oliveira V.R."/>
            <person name="Pereira H.A."/>
            <person name="Rossi A."/>
            <person name="Sena J.A."/>
            <person name="Silva C."/>
            <person name="de Souza R.F."/>
            <person name="Spinola L.A."/>
            <person name="Takita M.A."/>
            <person name="Tamura R.E."/>
            <person name="Teixeira E.C."/>
            <person name="Tezza R.I."/>
            <person name="Trindade dos Santos M."/>
            <person name="Truffi D."/>
            <person name="Tsai S.M."/>
            <person name="White F.F."/>
            <person name="Setubal J.C."/>
            <person name="Kitajima J.P."/>
        </authorList>
    </citation>
    <scope>NUCLEOTIDE SEQUENCE [LARGE SCALE GENOMIC DNA]</scope>
    <source>
        <strain evidence="1 2">306</strain>
    </source>
</reference>
<organism evidence="1 2">
    <name type="scientific">Xanthomonas axonopodis pv. citri (strain 306)</name>
    <dbReference type="NCBI Taxonomy" id="190486"/>
    <lineage>
        <taxon>Bacteria</taxon>
        <taxon>Pseudomonadati</taxon>
        <taxon>Pseudomonadota</taxon>
        <taxon>Gammaproteobacteria</taxon>
        <taxon>Lysobacterales</taxon>
        <taxon>Lysobacteraceae</taxon>
        <taxon>Xanthomonas</taxon>
    </lineage>
</organism>
<dbReference type="Gene3D" id="1.10.10.10">
    <property type="entry name" value="Winged helix-like DNA-binding domain superfamily/Winged helix DNA-binding domain"/>
    <property type="match status" value="1"/>
</dbReference>
<dbReference type="Proteomes" id="UP000000576">
    <property type="component" value="Chromosome"/>
</dbReference>
<evidence type="ECO:0000313" key="2">
    <source>
        <dbReference type="Proteomes" id="UP000000576"/>
    </source>
</evidence>
<gene>
    <name evidence="1" type="ordered locus">XAC1055</name>
</gene>
<dbReference type="InterPro" id="IPR036390">
    <property type="entry name" value="WH_DNA-bd_sf"/>
</dbReference>
<accession>A0AAI8ERZ1</accession>
<dbReference type="SUPFAM" id="SSF46785">
    <property type="entry name" value="Winged helix' DNA-binding domain"/>
    <property type="match status" value="1"/>
</dbReference>
<dbReference type="AlphaFoldDB" id="A0AAI8ERZ1"/>
<dbReference type="EMBL" id="AE008923">
    <property type="protein sequence ID" value="AAM35935.1"/>
    <property type="molecule type" value="Genomic_DNA"/>
</dbReference>